<reference evidence="2" key="2">
    <citation type="submission" date="2012-05" db="EMBL/GenBank/DDBJ databases">
        <authorList>
            <person name="Park J.-H."/>
            <person name="Zylstra G.J."/>
            <person name="Chae J.-C."/>
        </authorList>
    </citation>
    <scope>NUCLEOTIDE SEQUENCE</scope>
    <source>
        <strain evidence="2">AP103</strain>
    </source>
</reference>
<comment type="caution">
    <text evidence="2">The sequence shown here is derived from an EMBL/GenBank/DDBJ whole genome shotgun (WGS) entry which is preliminary data.</text>
</comment>
<dbReference type="Proteomes" id="UP000003704">
    <property type="component" value="Unassembled WGS sequence"/>
</dbReference>
<name>I8T8T0_9GAMM</name>
<dbReference type="RefSeq" id="WP_007183259.1">
    <property type="nucleotide sequence ID" value="NZ_AKGD01000001.1"/>
</dbReference>
<evidence type="ECO:0000313" key="2">
    <source>
        <dbReference type="EMBL" id="EIT70163.1"/>
    </source>
</evidence>
<gene>
    <name evidence="1" type="ORF">WQQ_01130</name>
    <name evidence="2" type="ORF">WQQ_03000</name>
</gene>
<dbReference type="AlphaFoldDB" id="I8T8T0"/>
<evidence type="ECO:0000313" key="3">
    <source>
        <dbReference type="Proteomes" id="UP000003704"/>
    </source>
</evidence>
<dbReference type="STRING" id="1172194.WQQ_01130"/>
<dbReference type="EMBL" id="AKGD01000001">
    <property type="protein sequence ID" value="EIT69976.1"/>
    <property type="molecule type" value="Genomic_DNA"/>
</dbReference>
<keyword evidence="3" id="KW-1185">Reference proteome</keyword>
<sequence length="62" mass="7006">MEQAVEDGIKAERQKPTLSYIVEDGQTLLNCDDKDAMFRIMHTVADALAWEHGRTREVSNGN</sequence>
<proteinExistence type="predicted"/>
<evidence type="ECO:0000313" key="1">
    <source>
        <dbReference type="EMBL" id="EIT69976.1"/>
    </source>
</evidence>
<protein>
    <submittedName>
        <fullName evidence="2">Uncharacterized protein</fullName>
    </submittedName>
</protein>
<reference evidence="2 3" key="1">
    <citation type="journal article" date="2012" name="J. Bacteriol.">
        <title>Genome Sequence of n-Alkane-Degrading Hydrocarboniphaga effusa Strain AP103T (ATCC BAA-332T).</title>
        <authorList>
            <person name="Chang H.K."/>
            <person name="Zylstra G.J."/>
            <person name="Chae J.C."/>
        </authorList>
    </citation>
    <scope>NUCLEOTIDE SEQUENCE [LARGE SCALE GENOMIC DNA]</scope>
    <source>
        <strain evidence="2 3">AP103</strain>
    </source>
</reference>
<organism evidence="2 3">
    <name type="scientific">Hydrocarboniphaga effusa AP103</name>
    <dbReference type="NCBI Taxonomy" id="1172194"/>
    <lineage>
        <taxon>Bacteria</taxon>
        <taxon>Pseudomonadati</taxon>
        <taxon>Pseudomonadota</taxon>
        <taxon>Gammaproteobacteria</taxon>
        <taxon>Nevskiales</taxon>
        <taxon>Nevskiaceae</taxon>
        <taxon>Hydrocarboniphaga</taxon>
    </lineage>
</organism>
<accession>I8T8T0</accession>
<dbReference type="EMBL" id="AKGD01000001">
    <property type="protein sequence ID" value="EIT70163.1"/>
    <property type="molecule type" value="Genomic_DNA"/>
</dbReference>